<dbReference type="Gene3D" id="3.40.50.2000">
    <property type="entry name" value="Glycogen Phosphorylase B"/>
    <property type="match status" value="1"/>
</dbReference>
<dbReference type="Pfam" id="PF13692">
    <property type="entry name" value="Glyco_trans_1_4"/>
    <property type="match status" value="1"/>
</dbReference>
<protein>
    <submittedName>
        <fullName evidence="1">Glycosyltransferase family 4 protein</fullName>
    </submittedName>
</protein>
<evidence type="ECO:0000313" key="2">
    <source>
        <dbReference type="Proteomes" id="UP000622580"/>
    </source>
</evidence>
<evidence type="ECO:0000313" key="1">
    <source>
        <dbReference type="EMBL" id="MBR7619209.1"/>
    </source>
</evidence>
<gene>
    <name evidence="1" type="ORF">JKL49_07385</name>
</gene>
<organism evidence="1 2">
    <name type="scientific">Phenylobacterium glaciei</name>
    <dbReference type="NCBI Taxonomy" id="2803784"/>
    <lineage>
        <taxon>Bacteria</taxon>
        <taxon>Pseudomonadati</taxon>
        <taxon>Pseudomonadota</taxon>
        <taxon>Alphaproteobacteria</taxon>
        <taxon>Caulobacterales</taxon>
        <taxon>Caulobacteraceae</taxon>
        <taxon>Phenylobacterium</taxon>
    </lineage>
</organism>
<dbReference type="RefSeq" id="WP_215339466.1">
    <property type="nucleotide sequence ID" value="NZ_JAGSGD010000001.1"/>
</dbReference>
<dbReference type="Proteomes" id="UP000622580">
    <property type="component" value="Unassembled WGS sequence"/>
</dbReference>
<proteinExistence type="predicted"/>
<reference evidence="1" key="1">
    <citation type="submission" date="2021-04" db="EMBL/GenBank/DDBJ databases">
        <title>Draft genome assembly of strain Phenylobacterium sp. 20VBR1 using MiniION and Illumina platforms.</title>
        <authorList>
            <person name="Thomas F.A."/>
            <person name="Krishnan K.P."/>
            <person name="Sinha R.K."/>
        </authorList>
    </citation>
    <scope>NUCLEOTIDE SEQUENCE</scope>
    <source>
        <strain evidence="1">20VBR1</strain>
    </source>
</reference>
<name>A0A941D0Q5_9CAUL</name>
<dbReference type="AlphaFoldDB" id="A0A941D0Q5"/>
<sequence>MSDSSPVPSRRDVVVMVSTRKLDGESMAGRLRVAHAIRAVLSASSDLTVLRLPNVLTDRSLPRLIGASLGWLQSLLMGELLPLQCALFANRADHRRLVAQLPKNITALYLDGVRSYSLLVYLRQKFPDLRIVVDLDDLMSRRMALLLEAGEPLSPGYLTKRLPEFLQRITMSKGVGNLIVRYEQRTLVHIEQRLANLADALVLLSSEDARILTALCKENDRAEIAVIPPCSEPVAPPQTLKPPVRFVFIGSDALTQNRLTIDYLTDLWRRKRFEARLVLYGLRSRADPLPPSVTAAGYVESLAEVYDGQSVLITPSLIGGGVKTKVLEAFAHGAPVIGNALTFESMALDHYPLNISDEAGLADLISRPQDHLTLFVEASRVGSDYLRTFHSPSAFAESWRQMMLAGPAGLASANMPESTS</sequence>
<dbReference type="SUPFAM" id="SSF53756">
    <property type="entry name" value="UDP-Glycosyltransferase/glycogen phosphorylase"/>
    <property type="match status" value="1"/>
</dbReference>
<accession>A0A941D0Q5</accession>
<keyword evidence="2" id="KW-1185">Reference proteome</keyword>
<comment type="caution">
    <text evidence="1">The sequence shown here is derived from an EMBL/GenBank/DDBJ whole genome shotgun (WGS) entry which is preliminary data.</text>
</comment>
<dbReference type="EMBL" id="JAGSGD010000001">
    <property type="protein sequence ID" value="MBR7619209.1"/>
    <property type="molecule type" value="Genomic_DNA"/>
</dbReference>